<dbReference type="HOGENOM" id="CLU_030988_12_2_1"/>
<dbReference type="SMART" id="SM00212">
    <property type="entry name" value="UBCc"/>
    <property type="match status" value="1"/>
</dbReference>
<keyword evidence="1" id="KW-0808">Transferase</keyword>
<dbReference type="Gene3D" id="3.10.110.10">
    <property type="entry name" value="Ubiquitin Conjugating Enzyme"/>
    <property type="match status" value="1"/>
</dbReference>
<dbReference type="PROSITE" id="PS50127">
    <property type="entry name" value="UBC_2"/>
    <property type="match status" value="1"/>
</dbReference>
<evidence type="ECO:0000256" key="1">
    <source>
        <dbReference type="ARBA" id="ARBA00022679"/>
    </source>
</evidence>
<evidence type="ECO:0000313" key="6">
    <source>
        <dbReference type="EMBL" id="KCZ79061.1"/>
    </source>
</evidence>
<dbReference type="OrthoDB" id="6600758at2759"/>
<gene>
    <name evidence="7" type="ORF">H312_02519</name>
    <name evidence="6" type="ORF">H312_03555</name>
</gene>
<dbReference type="STRING" id="1288291.A0A059EWJ2"/>
<dbReference type="VEuPathDB" id="MicrosporidiaDB:H312_03555"/>
<dbReference type="InterPro" id="IPR050113">
    <property type="entry name" value="Ub_conjugating_enzyme"/>
</dbReference>
<dbReference type="GO" id="GO:0005524">
    <property type="term" value="F:ATP binding"/>
    <property type="evidence" value="ECO:0007669"/>
    <property type="project" value="UniProtKB-UniRule"/>
</dbReference>
<dbReference type="VEuPathDB" id="MicrosporidiaDB:H312_02519"/>
<comment type="similarity">
    <text evidence="4">Belongs to the ubiquitin-conjugating enzyme family.</text>
</comment>
<sequence>MSTYSDRLLAELNNLRKKRGFKFYAYPEETNGVYNLKKWICGFPGTELYENGYFKLALFFKNDYPFKPPVAQFDKPVFHPNVYDNGVVCLNLLGPKWKPQMSIYNILVALQNLLNNPNPNSPSNSYANDFYLKDKSLYKEKIDENIKKYHTFVQWYK</sequence>
<keyword evidence="2 4" id="KW-0833">Ubl conjugation pathway</keyword>
<feature type="active site" description="Glycyl thioester intermediate" evidence="3">
    <location>
        <position position="89"/>
    </location>
</feature>
<accession>A0A059EWJ2</accession>
<evidence type="ECO:0000256" key="2">
    <source>
        <dbReference type="ARBA" id="ARBA00022786"/>
    </source>
</evidence>
<dbReference type="Proteomes" id="UP000030655">
    <property type="component" value="Unassembled WGS sequence"/>
</dbReference>
<dbReference type="GO" id="GO:0016740">
    <property type="term" value="F:transferase activity"/>
    <property type="evidence" value="ECO:0007669"/>
    <property type="project" value="UniProtKB-KW"/>
</dbReference>
<dbReference type="InterPro" id="IPR023313">
    <property type="entry name" value="UBQ-conjugating_AS"/>
</dbReference>
<dbReference type="PROSITE" id="PS00183">
    <property type="entry name" value="UBC_1"/>
    <property type="match status" value="1"/>
</dbReference>
<evidence type="ECO:0000313" key="7">
    <source>
        <dbReference type="EMBL" id="KCZ80063.1"/>
    </source>
</evidence>
<evidence type="ECO:0000256" key="4">
    <source>
        <dbReference type="RuleBase" id="RU362109"/>
    </source>
</evidence>
<dbReference type="SUPFAM" id="SSF54495">
    <property type="entry name" value="UBC-like"/>
    <property type="match status" value="1"/>
</dbReference>
<name>A0A059EWJ2_9MICR</name>
<proteinExistence type="inferred from homology"/>
<feature type="domain" description="UBC core" evidence="5">
    <location>
        <begin position="3"/>
        <end position="151"/>
    </location>
</feature>
<evidence type="ECO:0000313" key="8">
    <source>
        <dbReference type="Proteomes" id="UP000030655"/>
    </source>
</evidence>
<dbReference type="EMBL" id="KK365403">
    <property type="protein sequence ID" value="KCZ79061.1"/>
    <property type="molecule type" value="Genomic_DNA"/>
</dbReference>
<evidence type="ECO:0000256" key="3">
    <source>
        <dbReference type="PROSITE-ProRule" id="PRU10133"/>
    </source>
</evidence>
<dbReference type="AlphaFoldDB" id="A0A059EWJ2"/>
<protein>
    <recommendedName>
        <fullName evidence="5">UBC core domain-containing protein</fullName>
    </recommendedName>
</protein>
<keyword evidence="8" id="KW-1185">Reference proteome</keyword>
<organism evidence="6 8">
    <name type="scientific">Anncaliia algerae PRA339</name>
    <dbReference type="NCBI Taxonomy" id="1288291"/>
    <lineage>
        <taxon>Eukaryota</taxon>
        <taxon>Fungi</taxon>
        <taxon>Fungi incertae sedis</taxon>
        <taxon>Microsporidia</taxon>
        <taxon>Tubulinosematoidea</taxon>
        <taxon>Tubulinosematidae</taxon>
        <taxon>Anncaliia</taxon>
    </lineage>
</organism>
<dbReference type="InterPro" id="IPR016135">
    <property type="entry name" value="UBQ-conjugating_enzyme/RWD"/>
</dbReference>
<reference evidence="8" key="1">
    <citation type="submission" date="2013-02" db="EMBL/GenBank/DDBJ databases">
        <authorList>
            <consortium name="The Broad Institute Genome Sequencing Platform"/>
            <person name="Cuomo C."/>
            <person name="Becnel J."/>
            <person name="Sanscrainte N."/>
            <person name="Walker B."/>
            <person name="Young S.K."/>
            <person name="Zeng Q."/>
            <person name="Gargeya S."/>
            <person name="Fitzgerald M."/>
            <person name="Haas B."/>
            <person name="Abouelleil A."/>
            <person name="Alvarado L."/>
            <person name="Arachchi H.M."/>
            <person name="Berlin A.M."/>
            <person name="Chapman S.B."/>
            <person name="Dewar J."/>
            <person name="Goldberg J."/>
            <person name="Griggs A."/>
            <person name="Gujja S."/>
            <person name="Hansen M."/>
            <person name="Howarth C."/>
            <person name="Imamovic A."/>
            <person name="Larimer J."/>
            <person name="McCowan C."/>
            <person name="Murphy C."/>
            <person name="Neiman D."/>
            <person name="Pearson M."/>
            <person name="Priest M."/>
            <person name="Roberts A."/>
            <person name="Saif S."/>
            <person name="Shea T."/>
            <person name="Sisk P."/>
            <person name="Sykes S."/>
            <person name="Wortman J."/>
            <person name="Nusbaum C."/>
            <person name="Birren B."/>
        </authorList>
    </citation>
    <scope>NUCLEOTIDE SEQUENCE [LARGE SCALE GENOMIC DNA]</scope>
    <source>
        <strain evidence="8">PRA339</strain>
    </source>
</reference>
<dbReference type="EMBL" id="KK365206">
    <property type="protein sequence ID" value="KCZ80063.1"/>
    <property type="molecule type" value="Genomic_DNA"/>
</dbReference>
<reference evidence="6 8" key="2">
    <citation type="submission" date="2014-03" db="EMBL/GenBank/DDBJ databases">
        <title>The Genome Sequence of Anncaliia algerae insect isolate PRA339.</title>
        <authorList>
            <consortium name="The Broad Institute Genome Sequencing Platform"/>
            <consortium name="The Broad Institute Genome Sequencing Center for Infectious Disease"/>
            <person name="Cuomo C."/>
            <person name="Becnel J."/>
            <person name="Sanscrainte N."/>
            <person name="Walker B."/>
            <person name="Young S.K."/>
            <person name="Zeng Q."/>
            <person name="Gargeya S."/>
            <person name="Fitzgerald M."/>
            <person name="Haas B."/>
            <person name="Abouelleil A."/>
            <person name="Alvarado L."/>
            <person name="Arachchi H.M."/>
            <person name="Berlin A.M."/>
            <person name="Chapman S.B."/>
            <person name="Dewar J."/>
            <person name="Goldberg J."/>
            <person name="Griggs A."/>
            <person name="Gujja S."/>
            <person name="Hansen M."/>
            <person name="Howarth C."/>
            <person name="Imamovic A."/>
            <person name="Larimer J."/>
            <person name="McCowan C."/>
            <person name="Murphy C."/>
            <person name="Neiman D."/>
            <person name="Pearson M."/>
            <person name="Priest M."/>
            <person name="Roberts A."/>
            <person name="Saif S."/>
            <person name="Shea T."/>
            <person name="Sisk P."/>
            <person name="Sykes S."/>
            <person name="Wortman J."/>
            <person name="Nusbaum C."/>
            <person name="Birren B."/>
        </authorList>
    </citation>
    <scope>NUCLEOTIDE SEQUENCE [LARGE SCALE GENOMIC DNA]</scope>
    <source>
        <strain evidence="6 8">PRA339</strain>
    </source>
</reference>
<evidence type="ECO:0000259" key="5">
    <source>
        <dbReference type="PROSITE" id="PS50127"/>
    </source>
</evidence>
<dbReference type="Pfam" id="PF00179">
    <property type="entry name" value="UQ_con"/>
    <property type="match status" value="1"/>
</dbReference>
<keyword evidence="4" id="KW-0067">ATP-binding</keyword>
<dbReference type="InterPro" id="IPR000608">
    <property type="entry name" value="UBC"/>
</dbReference>
<keyword evidence="4" id="KW-0547">Nucleotide-binding</keyword>
<dbReference type="PANTHER" id="PTHR24067">
    <property type="entry name" value="UBIQUITIN-CONJUGATING ENZYME E2"/>
    <property type="match status" value="1"/>
</dbReference>